<dbReference type="Proteomes" id="UP000053989">
    <property type="component" value="Unassembled WGS sequence"/>
</dbReference>
<organism evidence="4 5">
    <name type="scientific">Scleroderma citrinum Foug A</name>
    <dbReference type="NCBI Taxonomy" id="1036808"/>
    <lineage>
        <taxon>Eukaryota</taxon>
        <taxon>Fungi</taxon>
        <taxon>Dikarya</taxon>
        <taxon>Basidiomycota</taxon>
        <taxon>Agaricomycotina</taxon>
        <taxon>Agaricomycetes</taxon>
        <taxon>Agaricomycetidae</taxon>
        <taxon>Boletales</taxon>
        <taxon>Sclerodermatineae</taxon>
        <taxon>Sclerodermataceae</taxon>
        <taxon>Scleroderma</taxon>
    </lineage>
</organism>
<dbReference type="CDD" id="cd09274">
    <property type="entry name" value="RNase_HI_RT_Ty3"/>
    <property type="match status" value="1"/>
</dbReference>
<evidence type="ECO:0000313" key="4">
    <source>
        <dbReference type="EMBL" id="KIM58400.1"/>
    </source>
</evidence>
<evidence type="ECO:0000259" key="1">
    <source>
        <dbReference type="Pfam" id="PF00078"/>
    </source>
</evidence>
<dbReference type="Gene3D" id="1.10.340.70">
    <property type="match status" value="1"/>
</dbReference>
<dbReference type="STRING" id="1036808.A0A0C3DCE8"/>
<dbReference type="Pfam" id="PF17921">
    <property type="entry name" value="Integrase_H2C2"/>
    <property type="match status" value="1"/>
</dbReference>
<dbReference type="PANTHER" id="PTHR24559">
    <property type="entry name" value="TRANSPOSON TY3-I GAG-POL POLYPROTEIN"/>
    <property type="match status" value="1"/>
</dbReference>
<dbReference type="Pfam" id="PF17919">
    <property type="entry name" value="RT_RNaseH_2"/>
    <property type="match status" value="1"/>
</dbReference>
<dbReference type="EMBL" id="KN822086">
    <property type="protein sequence ID" value="KIM58400.1"/>
    <property type="molecule type" value="Genomic_DNA"/>
</dbReference>
<gene>
    <name evidence="4" type="ORF">SCLCIDRAFT_28059</name>
</gene>
<proteinExistence type="predicted"/>
<dbReference type="PANTHER" id="PTHR24559:SF440">
    <property type="entry name" value="RIBONUCLEASE H"/>
    <property type="match status" value="1"/>
</dbReference>
<dbReference type="OrthoDB" id="2680678at2759"/>
<evidence type="ECO:0000259" key="3">
    <source>
        <dbReference type="Pfam" id="PF17921"/>
    </source>
</evidence>
<dbReference type="CDD" id="cd01647">
    <property type="entry name" value="RT_LTR"/>
    <property type="match status" value="1"/>
</dbReference>
<feature type="domain" description="Reverse transcriptase/retrotransposon-derived protein RNase H-like" evidence="2">
    <location>
        <begin position="359"/>
        <end position="457"/>
    </location>
</feature>
<dbReference type="InterPro" id="IPR000477">
    <property type="entry name" value="RT_dom"/>
</dbReference>
<accession>A0A0C3DCE8</accession>
<feature type="domain" description="Integrase zinc-binding" evidence="3">
    <location>
        <begin position="586"/>
        <end position="642"/>
    </location>
</feature>
<keyword evidence="5" id="KW-1185">Reference proteome</keyword>
<dbReference type="InterPro" id="IPR041577">
    <property type="entry name" value="RT_RNaseH_2"/>
</dbReference>
<dbReference type="InterPro" id="IPR043502">
    <property type="entry name" value="DNA/RNA_pol_sf"/>
</dbReference>
<dbReference type="FunCoup" id="A0A0C3DCE8">
    <property type="interactions" value="2"/>
</dbReference>
<dbReference type="FunFam" id="1.10.340.70:FF:000001">
    <property type="entry name" value="Retrovirus-related Pol polyprotein from transposon gypsy-like Protein"/>
    <property type="match status" value="1"/>
</dbReference>
<dbReference type="FunFam" id="3.30.70.270:FF:000003">
    <property type="entry name" value="Transposon Ty3-G Gag-Pol polyprotein"/>
    <property type="match status" value="1"/>
</dbReference>
<dbReference type="SUPFAM" id="SSF56672">
    <property type="entry name" value="DNA/RNA polymerases"/>
    <property type="match status" value="1"/>
</dbReference>
<evidence type="ECO:0000259" key="2">
    <source>
        <dbReference type="Pfam" id="PF17919"/>
    </source>
</evidence>
<evidence type="ECO:0000313" key="5">
    <source>
        <dbReference type="Proteomes" id="UP000053989"/>
    </source>
</evidence>
<evidence type="ECO:0008006" key="6">
    <source>
        <dbReference type="Google" id="ProtNLM"/>
    </source>
</evidence>
<reference evidence="5" key="2">
    <citation type="submission" date="2015-01" db="EMBL/GenBank/DDBJ databases">
        <title>Evolutionary Origins and Diversification of the Mycorrhizal Mutualists.</title>
        <authorList>
            <consortium name="DOE Joint Genome Institute"/>
            <consortium name="Mycorrhizal Genomics Consortium"/>
            <person name="Kohler A."/>
            <person name="Kuo A."/>
            <person name="Nagy L.G."/>
            <person name="Floudas D."/>
            <person name="Copeland A."/>
            <person name="Barry K.W."/>
            <person name="Cichocki N."/>
            <person name="Veneault-Fourrey C."/>
            <person name="LaButti K."/>
            <person name="Lindquist E.A."/>
            <person name="Lipzen A."/>
            <person name="Lundell T."/>
            <person name="Morin E."/>
            <person name="Murat C."/>
            <person name="Riley R."/>
            <person name="Ohm R."/>
            <person name="Sun H."/>
            <person name="Tunlid A."/>
            <person name="Henrissat B."/>
            <person name="Grigoriev I.V."/>
            <person name="Hibbett D.S."/>
            <person name="Martin F."/>
        </authorList>
    </citation>
    <scope>NUCLEOTIDE SEQUENCE [LARGE SCALE GENOMIC DNA]</scope>
    <source>
        <strain evidence="5">Foug A</strain>
    </source>
</reference>
<name>A0A0C3DCE8_9AGAM</name>
<dbReference type="Pfam" id="PF00078">
    <property type="entry name" value="RVT_1"/>
    <property type="match status" value="1"/>
</dbReference>
<feature type="domain" description="Reverse transcriptase" evidence="1">
    <location>
        <begin position="195"/>
        <end position="339"/>
    </location>
</feature>
<dbReference type="InterPro" id="IPR043128">
    <property type="entry name" value="Rev_trsase/Diguanyl_cyclase"/>
</dbReference>
<sequence length="658" mass="74838">MITEATDLSICFTSSDVTPLDLDCKIVLGHNWLTQFNPLIDWVLGSIEFRPPLHAPSPSTQRLDPSLISPSPTDLPKAPGLWAPQIALINTIAYARACKLEGSMQFSLQLSPMASSSLHAASPAANPDLSAVPEDYHKFANVFSKTKASVLAPHQDYDLKIDLEEGATLPPGRLYSLSPVELEALWTFIDENLCFGFIRPSSSSHAAPVLFIKKKDGSLRLCVYTKIDLWHVYHLVRIADGDEWKTAFRTRYGSYEWLVMPFGLTNALAAFQRFVNSVFADMLDVCMVVYLDDILIYLDNMEDHKKHVQEVLQRLRQHKLFAKPKKCEFHLDLVEYLGYFLSPDGLTMSADKKDAPWNFTDQCRQAFNGLKEAFTTAPILTHFQPGAQITVETDASDYTAARILSITYADGKLRPVAFYSRTLTAPELNYDTHDKELLAIFEAFKSWRHYLEGPAFPVDVVTDHKNLEYFSTSKVLTHWQAQWSERWDVYPKEGDKGFARVNPQNLHPVFTSQQLSNSPRTTYLQHPLLRASAIMDVEHLHTDVLTALPSDPIAKAHLSDTLNPRWSTDETGYLRLDGRMYIPETDDLRLRVLQYKHDHPLLGHFGQNRTLELIRHEYTWPGIRTYVKDYVKSCTACARAKTPRHRPYGMLKQLPVPD</sequence>
<dbReference type="InterPro" id="IPR041588">
    <property type="entry name" value="Integrase_H2C2"/>
</dbReference>
<dbReference type="Gene3D" id="3.10.10.10">
    <property type="entry name" value="HIV Type 1 Reverse Transcriptase, subunit A, domain 1"/>
    <property type="match status" value="2"/>
</dbReference>
<dbReference type="HOGENOM" id="CLU_000384_33_2_1"/>
<protein>
    <recommendedName>
        <fullName evidence="6">Reverse transcriptase domain-containing protein</fullName>
    </recommendedName>
</protein>
<dbReference type="Gene3D" id="3.30.70.270">
    <property type="match status" value="1"/>
</dbReference>
<dbReference type="InterPro" id="IPR053134">
    <property type="entry name" value="RNA-dir_DNA_polymerase"/>
</dbReference>
<dbReference type="AlphaFoldDB" id="A0A0C3DCE8"/>
<reference evidence="4 5" key="1">
    <citation type="submission" date="2014-04" db="EMBL/GenBank/DDBJ databases">
        <authorList>
            <consortium name="DOE Joint Genome Institute"/>
            <person name="Kuo A."/>
            <person name="Kohler A."/>
            <person name="Nagy L.G."/>
            <person name="Floudas D."/>
            <person name="Copeland A."/>
            <person name="Barry K.W."/>
            <person name="Cichocki N."/>
            <person name="Veneault-Fourrey C."/>
            <person name="LaButti K."/>
            <person name="Lindquist E.A."/>
            <person name="Lipzen A."/>
            <person name="Lundell T."/>
            <person name="Morin E."/>
            <person name="Murat C."/>
            <person name="Sun H."/>
            <person name="Tunlid A."/>
            <person name="Henrissat B."/>
            <person name="Grigoriev I.V."/>
            <person name="Hibbett D.S."/>
            <person name="Martin F."/>
            <person name="Nordberg H.P."/>
            <person name="Cantor M.N."/>
            <person name="Hua S.X."/>
        </authorList>
    </citation>
    <scope>NUCLEOTIDE SEQUENCE [LARGE SCALE GENOMIC DNA]</scope>
    <source>
        <strain evidence="4 5">Foug A</strain>
    </source>
</reference>
<dbReference type="InParanoid" id="A0A0C3DCE8"/>